<protein>
    <submittedName>
        <fullName evidence="2">Uncharacterized protein</fullName>
    </submittedName>
</protein>
<dbReference type="Proteomes" id="UP000078544">
    <property type="component" value="Unassembled WGS sequence"/>
</dbReference>
<comment type="caution">
    <text evidence="2">The sequence shown here is derived from an EMBL/GenBank/DDBJ whole genome shotgun (WGS) entry which is preliminary data.</text>
</comment>
<organism evidence="2 3">
    <name type="scientific">Moelleriella libera RCEF 2490</name>
    <dbReference type="NCBI Taxonomy" id="1081109"/>
    <lineage>
        <taxon>Eukaryota</taxon>
        <taxon>Fungi</taxon>
        <taxon>Dikarya</taxon>
        <taxon>Ascomycota</taxon>
        <taxon>Pezizomycotina</taxon>
        <taxon>Sordariomycetes</taxon>
        <taxon>Hypocreomycetidae</taxon>
        <taxon>Hypocreales</taxon>
        <taxon>Clavicipitaceae</taxon>
        <taxon>Moelleriella</taxon>
    </lineage>
</organism>
<proteinExistence type="predicted"/>
<dbReference type="EMBL" id="AZGY01000014">
    <property type="protein sequence ID" value="KZZ92943.1"/>
    <property type="molecule type" value="Genomic_DNA"/>
</dbReference>
<evidence type="ECO:0000313" key="2">
    <source>
        <dbReference type="EMBL" id="KZZ92943.1"/>
    </source>
</evidence>
<sequence length="101" mass="11197">MLDISNKAGSDAEECDVPNKPTKQCAMAREKDVPNKATKRCVTARENADRQTKLIQRILAQLPLVDAEMLADIEPDAAEASRAKNPVFLVENDHLLLEPEK</sequence>
<reference evidence="2 3" key="1">
    <citation type="journal article" date="2016" name="Genome Biol. Evol.">
        <title>Divergent and convergent evolution of fungal pathogenicity.</title>
        <authorList>
            <person name="Shang Y."/>
            <person name="Xiao G."/>
            <person name="Zheng P."/>
            <person name="Cen K."/>
            <person name="Zhan S."/>
            <person name="Wang C."/>
        </authorList>
    </citation>
    <scope>NUCLEOTIDE SEQUENCE [LARGE SCALE GENOMIC DNA]</scope>
    <source>
        <strain evidence="2 3">RCEF 2490</strain>
    </source>
</reference>
<keyword evidence="3" id="KW-1185">Reference proteome</keyword>
<accession>A0A162IG55</accession>
<name>A0A162IG55_9HYPO</name>
<evidence type="ECO:0000313" key="3">
    <source>
        <dbReference type="Proteomes" id="UP000078544"/>
    </source>
</evidence>
<gene>
    <name evidence="2" type="ORF">AAL_05975</name>
</gene>
<evidence type="ECO:0000256" key="1">
    <source>
        <dbReference type="SAM" id="MobiDB-lite"/>
    </source>
</evidence>
<feature type="region of interest" description="Disordered" evidence="1">
    <location>
        <begin position="1"/>
        <end position="20"/>
    </location>
</feature>
<dbReference type="AlphaFoldDB" id="A0A162IG55"/>